<dbReference type="InterPro" id="IPR000717">
    <property type="entry name" value="PCI_dom"/>
</dbReference>
<evidence type="ECO:0000313" key="4">
    <source>
        <dbReference type="Proteomes" id="UP001470230"/>
    </source>
</evidence>
<sequence>MSEEEEIIFDDEEPIPEEEEEFPVDPNEMTPEEKYQYAKGLDDLEAVDIFYSLYADLNADVKIQGKSLKRAAIILSTTDDYERILGSITDVFSAFQEGVIDNAYCTKIVKRMISNLIRNEQALSDFLDVALENVSKRKQLPLYVDLKLRQAEMSLKKADYITAQNHLSEINQNITIPPDKKDSQMCDLAFRTLLLQIDLTDAFTQDEDEIFVYFHILKDIPENSMNDRQKALLNKIEGQICLHRKEFDKAVSLFQKSFYLFDDSGSDKRLDVLPFYALAIMCTEDKDAIVFNDTKISPYVSHPIVAPLKQLLDEYKSDNYVKFCYLLDPAKKVFQMKVKNADFYFSLLDKVRAFVLRNNILRFCASYLKIELKFLAMELKSSVEEVRKLVFDLILEGEMQAVVDTDANLIIVLEVPEKSIYLENIKIMIDSLGDTIMKLTAKERIIL</sequence>
<feature type="domain" description="PCI" evidence="2">
    <location>
        <begin position="346"/>
        <end position="435"/>
    </location>
</feature>
<protein>
    <submittedName>
        <fullName evidence="3">COP9 signalosome complex subunit 2</fullName>
    </submittedName>
</protein>
<dbReference type="Pfam" id="PF01399">
    <property type="entry name" value="PCI"/>
    <property type="match status" value="1"/>
</dbReference>
<dbReference type="Gene3D" id="1.25.40.570">
    <property type="match status" value="1"/>
</dbReference>
<dbReference type="Proteomes" id="UP001470230">
    <property type="component" value="Unassembled WGS sequence"/>
</dbReference>
<dbReference type="PANTHER" id="PTHR10678">
    <property type="entry name" value="26S PROTEASOME NON-ATPASE REGULATORY SUBUNIT 11/COP9 SIGNALOSOME COMPLEX SUBUNIT 2"/>
    <property type="match status" value="1"/>
</dbReference>
<reference evidence="3 4" key="1">
    <citation type="submission" date="2024-04" db="EMBL/GenBank/DDBJ databases">
        <title>Tritrichomonas musculus Genome.</title>
        <authorList>
            <person name="Alves-Ferreira E."/>
            <person name="Grigg M."/>
            <person name="Lorenzi H."/>
            <person name="Galac M."/>
        </authorList>
    </citation>
    <scope>NUCLEOTIDE SEQUENCE [LARGE SCALE GENOMIC DNA]</scope>
    <source>
        <strain evidence="3 4">EAF2021</strain>
    </source>
</reference>
<dbReference type="EMBL" id="JAPFFF010000047">
    <property type="protein sequence ID" value="KAK8840316.1"/>
    <property type="molecule type" value="Genomic_DNA"/>
</dbReference>
<dbReference type="InterPro" id="IPR036390">
    <property type="entry name" value="WH_DNA-bd_sf"/>
</dbReference>
<comment type="caution">
    <text evidence="3">The sequence shown here is derived from an EMBL/GenBank/DDBJ whole genome shotgun (WGS) entry which is preliminary data.</text>
</comment>
<feature type="compositionally biased region" description="Acidic residues" evidence="1">
    <location>
        <begin position="1"/>
        <end position="23"/>
    </location>
</feature>
<dbReference type="SUPFAM" id="SSF46785">
    <property type="entry name" value="Winged helix' DNA-binding domain"/>
    <property type="match status" value="1"/>
</dbReference>
<gene>
    <name evidence="3" type="ORF">M9Y10_030872</name>
</gene>
<accession>A0ABR2H338</accession>
<evidence type="ECO:0000313" key="3">
    <source>
        <dbReference type="EMBL" id="KAK8840316.1"/>
    </source>
</evidence>
<name>A0ABR2H338_9EUKA</name>
<dbReference type="SMART" id="SM00088">
    <property type="entry name" value="PINT"/>
    <property type="match status" value="1"/>
</dbReference>
<evidence type="ECO:0000259" key="2">
    <source>
        <dbReference type="SMART" id="SM00088"/>
    </source>
</evidence>
<organism evidence="3 4">
    <name type="scientific">Tritrichomonas musculus</name>
    <dbReference type="NCBI Taxonomy" id="1915356"/>
    <lineage>
        <taxon>Eukaryota</taxon>
        <taxon>Metamonada</taxon>
        <taxon>Parabasalia</taxon>
        <taxon>Tritrichomonadida</taxon>
        <taxon>Tritrichomonadidae</taxon>
        <taxon>Tritrichomonas</taxon>
    </lineage>
</organism>
<keyword evidence="4" id="KW-1185">Reference proteome</keyword>
<dbReference type="InterPro" id="IPR050871">
    <property type="entry name" value="26S_Proteasome/COP9_Components"/>
</dbReference>
<evidence type="ECO:0000256" key="1">
    <source>
        <dbReference type="SAM" id="MobiDB-lite"/>
    </source>
</evidence>
<proteinExistence type="predicted"/>
<feature type="region of interest" description="Disordered" evidence="1">
    <location>
        <begin position="1"/>
        <end position="30"/>
    </location>
</feature>